<evidence type="ECO:0000313" key="3">
    <source>
        <dbReference type="Proteomes" id="UP000292082"/>
    </source>
</evidence>
<dbReference type="EMBL" id="ML145091">
    <property type="protein sequence ID" value="TBU62975.1"/>
    <property type="molecule type" value="Genomic_DNA"/>
</dbReference>
<feature type="region of interest" description="Disordered" evidence="1">
    <location>
        <begin position="1"/>
        <end position="124"/>
    </location>
</feature>
<protein>
    <submittedName>
        <fullName evidence="2">Uncharacterized protein</fullName>
    </submittedName>
</protein>
<accession>A0A4Q9Q6L1</accession>
<proteinExistence type="predicted"/>
<feature type="compositionally biased region" description="Basic residues" evidence="1">
    <location>
        <begin position="1"/>
        <end position="10"/>
    </location>
</feature>
<evidence type="ECO:0000256" key="1">
    <source>
        <dbReference type="SAM" id="MobiDB-lite"/>
    </source>
</evidence>
<reference evidence="2 3" key="1">
    <citation type="submission" date="2019-01" db="EMBL/GenBank/DDBJ databases">
        <title>Draft genome sequences of three monokaryotic isolates of the white-rot basidiomycete fungus Dichomitus squalens.</title>
        <authorList>
            <consortium name="DOE Joint Genome Institute"/>
            <person name="Lopez S.C."/>
            <person name="Andreopoulos B."/>
            <person name="Pangilinan J."/>
            <person name="Lipzen A."/>
            <person name="Riley R."/>
            <person name="Ahrendt S."/>
            <person name="Ng V."/>
            <person name="Barry K."/>
            <person name="Daum C."/>
            <person name="Grigoriev I.V."/>
            <person name="Hilden K.S."/>
            <person name="Makela M.R."/>
            <person name="de Vries R.P."/>
        </authorList>
    </citation>
    <scope>NUCLEOTIDE SEQUENCE [LARGE SCALE GENOMIC DNA]</scope>
    <source>
        <strain evidence="2 3">CBS 464.89</strain>
    </source>
</reference>
<dbReference type="Proteomes" id="UP000292082">
    <property type="component" value="Unassembled WGS sequence"/>
</dbReference>
<organism evidence="2 3">
    <name type="scientific">Dichomitus squalens</name>
    <dbReference type="NCBI Taxonomy" id="114155"/>
    <lineage>
        <taxon>Eukaryota</taxon>
        <taxon>Fungi</taxon>
        <taxon>Dikarya</taxon>
        <taxon>Basidiomycota</taxon>
        <taxon>Agaricomycotina</taxon>
        <taxon>Agaricomycetes</taxon>
        <taxon>Polyporales</taxon>
        <taxon>Polyporaceae</taxon>
        <taxon>Dichomitus</taxon>
    </lineage>
</organism>
<sequence length="244" mass="26913">MNGHRARCRHLASPSPTEDGPSLQSSGRMHAQKANISRNSARGAQRIEKRPEAGHSVRSRCPRGARCPHFLRPPRMLSGVADGPLPRNNSGSSAAGFGPLCHGPHSFGDSARPRQRPARSSTRHPAEYSVFNTQYECGAWRRLGCFLTQRQNTHTYSTGALCKHAPRRRWTVRPERIPDPIVAYPEPRANVFPRVISLEAPCSQCAHIQLTFEWGLPESSSSPPVIALARTLHLVRYASPLSAP</sequence>
<name>A0A4Q9Q6L1_9APHY</name>
<dbReference type="AlphaFoldDB" id="A0A4Q9Q6L1"/>
<keyword evidence="3" id="KW-1185">Reference proteome</keyword>
<feature type="compositionally biased region" description="Basic and acidic residues" evidence="1">
    <location>
        <begin position="45"/>
        <end position="55"/>
    </location>
</feature>
<evidence type="ECO:0000313" key="2">
    <source>
        <dbReference type="EMBL" id="TBU62975.1"/>
    </source>
</evidence>
<gene>
    <name evidence="2" type="ORF">BD310DRAFT_917547</name>
</gene>